<dbReference type="PANTHER" id="PTHR43686:SF1">
    <property type="entry name" value="AMINOTRAN_5 DOMAIN-CONTAINING PROTEIN"/>
    <property type="match status" value="1"/>
</dbReference>
<protein>
    <submittedName>
        <fullName evidence="3">tRNA(Ile)-lysidine synthase TilS/MesJ</fullName>
    </submittedName>
</protein>
<gene>
    <name evidence="3" type="ORF">SAMN02746089_01668</name>
</gene>
<sequence>MQRLVGKIRKAIQDYNMIEEGDIIAVGVSGGKDSITLLYALSLLQKYYPVKFRLMGLTLTMGYEDMDFSKTMNFCKENGIEYHIKETQIAKIVFDVRKEKNPCSLCANLRRGALNNFALEMGCNKVALAHHYNDLIETFLLSIFYEGRINTFLPVTKLDRTGLIVLRPMIYVKESEIKGVVRRYELPVVPNQCPANGNTKRQYIKDLLKSLSKDIPDLEKRIFSASKHFFNLMKI</sequence>
<dbReference type="AlphaFoldDB" id="A0A1M5AJE7"/>
<dbReference type="Gene3D" id="3.40.50.620">
    <property type="entry name" value="HUPs"/>
    <property type="match status" value="1"/>
</dbReference>
<dbReference type="Pfam" id="PF01171">
    <property type="entry name" value="ATP_bind_3"/>
    <property type="match status" value="1"/>
</dbReference>
<evidence type="ECO:0000259" key="2">
    <source>
        <dbReference type="Pfam" id="PF01171"/>
    </source>
</evidence>
<organism evidence="3 4">
    <name type="scientific">Caldanaerobius fijiensis DSM 17918</name>
    <dbReference type="NCBI Taxonomy" id="1121256"/>
    <lineage>
        <taxon>Bacteria</taxon>
        <taxon>Bacillati</taxon>
        <taxon>Bacillota</taxon>
        <taxon>Clostridia</taxon>
        <taxon>Thermoanaerobacterales</taxon>
        <taxon>Thermoanaerobacteraceae</taxon>
        <taxon>Caldanaerobius</taxon>
    </lineage>
</organism>
<dbReference type="CDD" id="cd24138">
    <property type="entry name" value="TtcA-like"/>
    <property type="match status" value="1"/>
</dbReference>
<dbReference type="GO" id="GO:0016740">
    <property type="term" value="F:transferase activity"/>
    <property type="evidence" value="ECO:0007669"/>
    <property type="project" value="UniProtKB-KW"/>
</dbReference>
<evidence type="ECO:0000313" key="3">
    <source>
        <dbReference type="EMBL" id="SHF30440.1"/>
    </source>
</evidence>
<dbReference type="GO" id="GO:0008033">
    <property type="term" value="P:tRNA processing"/>
    <property type="evidence" value="ECO:0007669"/>
    <property type="project" value="InterPro"/>
</dbReference>
<accession>A0A1M5AJE7</accession>
<keyword evidence="1" id="KW-0808">Transferase</keyword>
<evidence type="ECO:0000256" key="1">
    <source>
        <dbReference type="ARBA" id="ARBA00022679"/>
    </source>
</evidence>
<dbReference type="InterPro" id="IPR011063">
    <property type="entry name" value="TilS/TtcA_N"/>
</dbReference>
<proteinExistence type="predicted"/>
<dbReference type="PANTHER" id="PTHR43686">
    <property type="entry name" value="SULFURTRANSFERASE-RELATED"/>
    <property type="match status" value="1"/>
</dbReference>
<dbReference type="STRING" id="1121256.SAMN02746089_01668"/>
<dbReference type="EMBL" id="FQVH01000017">
    <property type="protein sequence ID" value="SHF30440.1"/>
    <property type="molecule type" value="Genomic_DNA"/>
</dbReference>
<reference evidence="3 4" key="1">
    <citation type="submission" date="2016-11" db="EMBL/GenBank/DDBJ databases">
        <authorList>
            <person name="Jaros S."/>
            <person name="Januszkiewicz K."/>
            <person name="Wedrychowicz H."/>
        </authorList>
    </citation>
    <scope>NUCLEOTIDE SEQUENCE [LARGE SCALE GENOMIC DNA]</scope>
    <source>
        <strain evidence="3 4">DSM 17918</strain>
    </source>
</reference>
<dbReference type="OrthoDB" id="9801054at2"/>
<dbReference type="InterPro" id="IPR014729">
    <property type="entry name" value="Rossmann-like_a/b/a_fold"/>
</dbReference>
<evidence type="ECO:0000313" key="4">
    <source>
        <dbReference type="Proteomes" id="UP000184088"/>
    </source>
</evidence>
<feature type="domain" description="tRNA(Ile)-lysidine/2-thiocytidine synthase N-terminal" evidence="2">
    <location>
        <begin position="24"/>
        <end position="203"/>
    </location>
</feature>
<dbReference type="PIRSF" id="PIRSF004976">
    <property type="entry name" value="ATPase_YdaO"/>
    <property type="match status" value="1"/>
</dbReference>
<dbReference type="Proteomes" id="UP000184088">
    <property type="component" value="Unassembled WGS sequence"/>
</dbReference>
<dbReference type="RefSeq" id="WP_073343887.1">
    <property type="nucleotide sequence ID" value="NZ_FQVH01000017.1"/>
</dbReference>
<dbReference type="InterPro" id="IPR035107">
    <property type="entry name" value="tRNA_thiolation_TtcA_Ctu1"/>
</dbReference>
<dbReference type="SUPFAM" id="SSF52402">
    <property type="entry name" value="Adenine nucleotide alpha hydrolases-like"/>
    <property type="match status" value="1"/>
</dbReference>
<name>A0A1M5AJE7_9THEO</name>
<keyword evidence="4" id="KW-1185">Reference proteome</keyword>